<sequence>MSFAQPISVKDFRDNLSTIIEEVAVGKKSYTVTKFGKEKVAVIPIDKALNTKPKKNIDWDNEPFVGMWKDRKDMKDSVAWVRNLRKKNNRYSL</sequence>
<dbReference type="EMBL" id="PFSC01000004">
    <property type="protein sequence ID" value="PJC34216.1"/>
    <property type="molecule type" value="Genomic_DNA"/>
</dbReference>
<protein>
    <recommendedName>
        <fullName evidence="4">Antitoxin</fullName>
    </recommendedName>
</protein>
<comment type="caution">
    <text evidence="2">The sequence shown here is derived from an EMBL/GenBank/DDBJ whole genome shotgun (WGS) entry which is preliminary data.</text>
</comment>
<reference evidence="3" key="1">
    <citation type="submission" date="2017-09" db="EMBL/GenBank/DDBJ databases">
        <title>Depth-based differentiation of microbial function through sediment-hosted aquifers and enrichment of novel symbionts in the deep terrestrial subsurface.</title>
        <authorList>
            <person name="Probst A.J."/>
            <person name="Ladd B."/>
            <person name="Jarett J.K."/>
            <person name="Geller-Mcgrath D.E."/>
            <person name="Sieber C.M.K."/>
            <person name="Emerson J.B."/>
            <person name="Anantharaman K."/>
            <person name="Thomas B.C."/>
            <person name="Malmstrom R."/>
            <person name="Stieglmeier M."/>
            <person name="Klingl A."/>
            <person name="Woyke T."/>
            <person name="Ryan C.M."/>
            <person name="Banfield J.F."/>
        </authorList>
    </citation>
    <scope>NUCLEOTIDE SEQUENCE [LARGE SCALE GENOMIC DNA]</scope>
</reference>
<dbReference type="AlphaFoldDB" id="A0A2M8F4J0"/>
<name>A0A2M8F4J0_9BACT</name>
<dbReference type="SUPFAM" id="SSF143120">
    <property type="entry name" value="YefM-like"/>
    <property type="match status" value="1"/>
</dbReference>
<comment type="similarity">
    <text evidence="1">Belongs to the phD/YefM antitoxin family.</text>
</comment>
<evidence type="ECO:0000313" key="3">
    <source>
        <dbReference type="Proteomes" id="UP000231383"/>
    </source>
</evidence>
<gene>
    <name evidence="2" type="ORF">CO051_00200</name>
</gene>
<accession>A0A2M8F4J0</accession>
<proteinExistence type="inferred from homology"/>
<dbReference type="InterPro" id="IPR036165">
    <property type="entry name" value="YefM-like_sf"/>
</dbReference>
<dbReference type="Gene3D" id="3.40.1620.10">
    <property type="entry name" value="YefM-like domain"/>
    <property type="match status" value="1"/>
</dbReference>
<organism evidence="2 3">
    <name type="scientific">Candidatus Roizmanbacteria bacterium CG_4_9_14_0_2_um_filter_39_13</name>
    <dbReference type="NCBI Taxonomy" id="1974839"/>
    <lineage>
        <taxon>Bacteria</taxon>
        <taxon>Candidatus Roizmaniibacteriota</taxon>
    </lineage>
</organism>
<evidence type="ECO:0000313" key="2">
    <source>
        <dbReference type="EMBL" id="PJC34216.1"/>
    </source>
</evidence>
<evidence type="ECO:0008006" key="4">
    <source>
        <dbReference type="Google" id="ProtNLM"/>
    </source>
</evidence>
<dbReference type="Proteomes" id="UP000231383">
    <property type="component" value="Unassembled WGS sequence"/>
</dbReference>
<dbReference type="NCBIfam" id="TIGR01552">
    <property type="entry name" value="phd_fam"/>
    <property type="match status" value="1"/>
</dbReference>
<evidence type="ECO:0000256" key="1">
    <source>
        <dbReference type="ARBA" id="ARBA00009981"/>
    </source>
</evidence>